<evidence type="ECO:0000313" key="2">
    <source>
        <dbReference type="Proteomes" id="UP000294155"/>
    </source>
</evidence>
<evidence type="ECO:0000313" key="1">
    <source>
        <dbReference type="EMBL" id="RYU81064.1"/>
    </source>
</evidence>
<accession>A0A4Q5LF01</accession>
<sequence length="396" mass="43099">MLEYIRWFINRGEFGILVPASAFVHVPNHRAAALLSYSMPRYQPDRLMLPVHRPGRGRRRGAVVLAAGLGLAAGTAAQGQDLYFAQPYAARLHTNPAFAGLLDDYSVTLSYRNQFPTLAGTFQTGQLAADYRFADQNSAVGLLLSTDRSGAIGYTRLEVGGIYAYHARLTEQLSLSGGLQASYGNQRISYDNLVFGDQLSDDGQVVGQTAETFGDVKPVSYLTVGTGLLLYNDNFWVGAAAHHVNQPDLGFATEAKLPMRLNFNGGVKYFFLKKTEKLTYREISISPTVNYTRQGGSQRAEVGLYGTVTPITLGAIYRGVPLPGASRPQQLLTAVAGVSVGALRLGYSYDISLSQLSADLGGAHEVSLSIRQFDSLEAAWRRLKRRNYPSIPCPAF</sequence>
<proteinExistence type="predicted"/>
<gene>
    <name evidence="1" type="ORF">EWM57_07430</name>
</gene>
<name>A0A4Q5LF01_9BACT</name>
<dbReference type="InterPro" id="IPR019861">
    <property type="entry name" value="PorP/SprF_Bacteroidetes"/>
</dbReference>
<keyword evidence="2" id="KW-1185">Reference proteome</keyword>
<organism evidence="1 2">
    <name type="scientific">Hymenobacter persicinus</name>
    <dbReference type="NCBI Taxonomy" id="2025506"/>
    <lineage>
        <taxon>Bacteria</taxon>
        <taxon>Pseudomonadati</taxon>
        <taxon>Bacteroidota</taxon>
        <taxon>Cytophagia</taxon>
        <taxon>Cytophagales</taxon>
        <taxon>Hymenobacteraceae</taxon>
        <taxon>Hymenobacter</taxon>
    </lineage>
</organism>
<dbReference type="Proteomes" id="UP000294155">
    <property type="component" value="Unassembled WGS sequence"/>
</dbReference>
<comment type="caution">
    <text evidence="1">The sequence shown here is derived from an EMBL/GenBank/DDBJ whole genome shotgun (WGS) entry which is preliminary data.</text>
</comment>
<reference evidence="1 2" key="1">
    <citation type="submission" date="2019-02" db="EMBL/GenBank/DDBJ databases">
        <title>Bacterial novel species isolated from soil.</title>
        <authorList>
            <person name="Jung H.-Y."/>
        </authorList>
    </citation>
    <scope>NUCLEOTIDE SEQUENCE [LARGE SCALE GENOMIC DNA]</scope>
    <source>
        <strain evidence="1 2">1-3-3-3</strain>
    </source>
</reference>
<dbReference type="EMBL" id="SEWE01000011">
    <property type="protein sequence ID" value="RYU81064.1"/>
    <property type="molecule type" value="Genomic_DNA"/>
</dbReference>
<dbReference type="NCBIfam" id="TIGR03519">
    <property type="entry name" value="T9SS_PorP_fam"/>
    <property type="match status" value="1"/>
</dbReference>
<dbReference type="AlphaFoldDB" id="A0A4Q5LF01"/>
<dbReference type="Pfam" id="PF11751">
    <property type="entry name" value="PorP_SprF"/>
    <property type="match status" value="1"/>
</dbReference>
<dbReference type="OrthoDB" id="1186563at2"/>
<protein>
    <submittedName>
        <fullName evidence="1">Type IX secretion system membrane protein PorP/SprF</fullName>
    </submittedName>
</protein>